<evidence type="ECO:0000313" key="1">
    <source>
        <dbReference type="EMBL" id="CAG5126115.1"/>
    </source>
</evidence>
<proteinExistence type="predicted"/>
<protein>
    <recommendedName>
        <fullName evidence="3">EGF-like domain-containing protein</fullName>
    </recommendedName>
</protein>
<feature type="non-terminal residue" evidence="1">
    <location>
        <position position="1"/>
    </location>
</feature>
<keyword evidence="2" id="KW-1185">Reference proteome</keyword>
<organism evidence="1 2">
    <name type="scientific">Candidula unifasciata</name>
    <dbReference type="NCBI Taxonomy" id="100452"/>
    <lineage>
        <taxon>Eukaryota</taxon>
        <taxon>Metazoa</taxon>
        <taxon>Spiralia</taxon>
        <taxon>Lophotrochozoa</taxon>
        <taxon>Mollusca</taxon>
        <taxon>Gastropoda</taxon>
        <taxon>Heterobranchia</taxon>
        <taxon>Euthyneura</taxon>
        <taxon>Panpulmonata</taxon>
        <taxon>Eupulmonata</taxon>
        <taxon>Stylommatophora</taxon>
        <taxon>Helicina</taxon>
        <taxon>Helicoidea</taxon>
        <taxon>Geomitridae</taxon>
        <taxon>Candidula</taxon>
    </lineage>
</organism>
<dbReference type="OrthoDB" id="6158071at2759"/>
<reference evidence="1" key="1">
    <citation type="submission" date="2021-04" db="EMBL/GenBank/DDBJ databases">
        <authorList>
            <consortium name="Molecular Ecology Group"/>
        </authorList>
    </citation>
    <scope>NUCLEOTIDE SEQUENCE</scope>
</reference>
<name>A0A8S3ZE41_9EUPU</name>
<feature type="non-terminal residue" evidence="1">
    <location>
        <position position="148"/>
    </location>
</feature>
<comment type="caution">
    <text evidence="1">The sequence shown here is derived from an EMBL/GenBank/DDBJ whole genome shotgun (WGS) entry which is preliminary data.</text>
</comment>
<sequence length="148" mass="16084">CPTGWFGFQCKYKCRCTNGVCDADGECTGGHTCQVEWFGPACQYADLAYGSVSDAAVVDGNDNTCLRGQKTKVTVKLTDSFPFTWLRVKVTNQVTLSDTSRNFACTNQRKQYVDSTTLDIHCDLSSCIYNVTLGGNSAGHLCSVYISG</sequence>
<dbReference type="AlphaFoldDB" id="A0A8S3ZE41"/>
<gene>
    <name evidence="1" type="ORF">CUNI_LOCUS11673</name>
</gene>
<evidence type="ECO:0000313" key="2">
    <source>
        <dbReference type="Proteomes" id="UP000678393"/>
    </source>
</evidence>
<dbReference type="EMBL" id="CAJHNH020002255">
    <property type="protein sequence ID" value="CAG5126115.1"/>
    <property type="molecule type" value="Genomic_DNA"/>
</dbReference>
<accession>A0A8S3ZE41</accession>
<evidence type="ECO:0008006" key="3">
    <source>
        <dbReference type="Google" id="ProtNLM"/>
    </source>
</evidence>
<dbReference type="Proteomes" id="UP000678393">
    <property type="component" value="Unassembled WGS sequence"/>
</dbReference>